<keyword evidence="1" id="KW-0732">Signal</keyword>
<name>A0A5B1M9K0_9ACTN</name>
<protein>
    <submittedName>
        <fullName evidence="2">Uncharacterized protein</fullName>
    </submittedName>
</protein>
<accession>A0A5B1M9K0</accession>
<proteinExistence type="predicted"/>
<evidence type="ECO:0000313" key="3">
    <source>
        <dbReference type="Proteomes" id="UP000324351"/>
    </source>
</evidence>
<organism evidence="2 3">
    <name type="scientific">Nocardioides antri</name>
    <dbReference type="NCBI Taxonomy" id="2607659"/>
    <lineage>
        <taxon>Bacteria</taxon>
        <taxon>Bacillati</taxon>
        <taxon>Actinomycetota</taxon>
        <taxon>Actinomycetes</taxon>
        <taxon>Propionibacteriales</taxon>
        <taxon>Nocardioidaceae</taxon>
        <taxon>Nocardioides</taxon>
    </lineage>
</organism>
<dbReference type="AlphaFoldDB" id="A0A5B1M9K0"/>
<evidence type="ECO:0000313" key="2">
    <source>
        <dbReference type="EMBL" id="KAA1429228.1"/>
    </source>
</evidence>
<dbReference type="RefSeq" id="WP_149748850.1">
    <property type="nucleotide sequence ID" value="NZ_VUJW01000001.1"/>
</dbReference>
<feature type="chain" id="PRO_5022965520" evidence="1">
    <location>
        <begin position="27"/>
        <end position="184"/>
    </location>
</feature>
<comment type="caution">
    <text evidence="2">The sequence shown here is derived from an EMBL/GenBank/DDBJ whole genome shotgun (WGS) entry which is preliminary data.</text>
</comment>
<reference evidence="2 3" key="2">
    <citation type="submission" date="2019-09" db="EMBL/GenBank/DDBJ databases">
        <authorList>
            <person name="Jin C."/>
        </authorList>
    </citation>
    <scope>NUCLEOTIDE SEQUENCE [LARGE SCALE GENOMIC DNA]</scope>
    <source>
        <strain evidence="2 3">BN140041</strain>
    </source>
</reference>
<dbReference type="EMBL" id="VUJW01000001">
    <property type="protein sequence ID" value="KAA1429228.1"/>
    <property type="molecule type" value="Genomic_DNA"/>
</dbReference>
<dbReference type="Proteomes" id="UP000324351">
    <property type="component" value="Unassembled WGS sequence"/>
</dbReference>
<evidence type="ECO:0000256" key="1">
    <source>
        <dbReference type="SAM" id="SignalP"/>
    </source>
</evidence>
<reference evidence="2 3" key="1">
    <citation type="submission" date="2019-09" db="EMBL/GenBank/DDBJ databases">
        <title>Nocardioides panacisoli sp. nov., isolated from the soil of a ginseng field.</title>
        <authorList>
            <person name="Cho C."/>
        </authorList>
    </citation>
    <scope>NUCLEOTIDE SEQUENCE [LARGE SCALE GENOMIC DNA]</scope>
    <source>
        <strain evidence="2 3">BN140041</strain>
    </source>
</reference>
<feature type="signal peptide" evidence="1">
    <location>
        <begin position="1"/>
        <end position="26"/>
    </location>
</feature>
<sequence length="184" mass="19592">MRTTIASTAAALAAGLVVGLGGPAHADLYGIDDPSDTAHGSDILALQVLNGGENVHVTTIHDNLRRDPATGSGGIIYVDTDKDDKGPEYVFTAGYFEGTDYALSETEGFGPKKWGDRVEHGDYTMRVRYKADRVHVTISRAALGDPGEIRVAVRASGTRTDGTSDGLVDWVGERRSFTPWIAQG</sequence>
<gene>
    <name evidence="2" type="ORF">F0U47_03285</name>
</gene>
<keyword evidence="3" id="KW-1185">Reference proteome</keyword>